<evidence type="ECO:0000313" key="2">
    <source>
        <dbReference type="EMBL" id="MFC4260766.1"/>
    </source>
</evidence>
<evidence type="ECO:0000313" key="3">
    <source>
        <dbReference type="Proteomes" id="UP001595798"/>
    </source>
</evidence>
<protein>
    <submittedName>
        <fullName evidence="2">NAD-dependent epimerase/dehydratase family protein</fullName>
    </submittedName>
</protein>
<dbReference type="Pfam" id="PF01370">
    <property type="entry name" value="Epimerase"/>
    <property type="match status" value="1"/>
</dbReference>
<evidence type="ECO:0000259" key="1">
    <source>
        <dbReference type="Pfam" id="PF01370"/>
    </source>
</evidence>
<dbReference type="InterPro" id="IPR036291">
    <property type="entry name" value="NAD(P)-bd_dom_sf"/>
</dbReference>
<sequence length="298" mass="32195">MAISADQYPPHILVAGCGALGGAVASALTDIGEVWGIRRTVSAIPQGVHPAPADLLDRPGLARAVPEAPDIILYCLTPSTYDDAGYRGAYVDGLANLLAVTDTRNLKRLLFISSTSVYGQDDDSEVNELSPVAPRRYSGERVLQGEKLALDSGLPATVIRFSGIYGPGRGRFLESVREGELNPDSPGPYTNRIHEQDAADVCVHLIRQSLAGTELESCYLASDCEPVRLDDVVDWIRGQIPCQPPRPDGRRGGRGGSKRCSNRRLLDSGFDFTYPDFRAGYRPMIQALKEGEARKGQG</sequence>
<dbReference type="InterPro" id="IPR001509">
    <property type="entry name" value="Epimerase_deHydtase"/>
</dbReference>
<accession>A0ABV8QKC6</accession>
<dbReference type="EMBL" id="JBHSDI010000060">
    <property type="protein sequence ID" value="MFC4260766.1"/>
    <property type="molecule type" value="Genomic_DNA"/>
</dbReference>
<dbReference type="InterPro" id="IPR051783">
    <property type="entry name" value="NAD(P)-dependent_oxidoreduct"/>
</dbReference>
<feature type="domain" description="NAD-dependent epimerase/dehydratase" evidence="1">
    <location>
        <begin position="12"/>
        <end position="171"/>
    </location>
</feature>
<keyword evidence="3" id="KW-1185">Reference proteome</keyword>
<comment type="caution">
    <text evidence="2">The sequence shown here is derived from an EMBL/GenBank/DDBJ whole genome shotgun (WGS) entry which is preliminary data.</text>
</comment>
<reference evidence="3" key="1">
    <citation type="journal article" date="2019" name="Int. J. Syst. Evol. Microbiol.">
        <title>The Global Catalogue of Microorganisms (GCM) 10K type strain sequencing project: providing services to taxonomists for standard genome sequencing and annotation.</title>
        <authorList>
            <consortium name="The Broad Institute Genomics Platform"/>
            <consortium name="The Broad Institute Genome Sequencing Center for Infectious Disease"/>
            <person name="Wu L."/>
            <person name="Ma J."/>
        </authorList>
    </citation>
    <scope>NUCLEOTIDE SEQUENCE [LARGE SCALE GENOMIC DNA]</scope>
    <source>
        <strain evidence="3">CECT 7297</strain>
    </source>
</reference>
<gene>
    <name evidence="2" type="ORF">ACFOZ5_17250</name>
</gene>
<name>A0ABV8QKC6_9GAMM</name>
<dbReference type="SUPFAM" id="SSF51735">
    <property type="entry name" value="NAD(P)-binding Rossmann-fold domains"/>
    <property type="match status" value="1"/>
</dbReference>
<dbReference type="PANTHER" id="PTHR48079">
    <property type="entry name" value="PROTEIN YEEZ"/>
    <property type="match status" value="1"/>
</dbReference>
<dbReference type="Gene3D" id="3.40.50.720">
    <property type="entry name" value="NAD(P)-binding Rossmann-like Domain"/>
    <property type="match status" value="1"/>
</dbReference>
<dbReference type="PANTHER" id="PTHR48079:SF6">
    <property type="entry name" value="NAD(P)-BINDING DOMAIN-CONTAINING PROTEIN-RELATED"/>
    <property type="match status" value="1"/>
</dbReference>
<dbReference type="Proteomes" id="UP001595798">
    <property type="component" value="Unassembled WGS sequence"/>
</dbReference>
<dbReference type="RefSeq" id="WP_379889616.1">
    <property type="nucleotide sequence ID" value="NZ_JBHSDI010000060.1"/>
</dbReference>
<organism evidence="2 3">
    <name type="scientific">Marinobacter lacisalsi</name>
    <dbReference type="NCBI Taxonomy" id="475979"/>
    <lineage>
        <taxon>Bacteria</taxon>
        <taxon>Pseudomonadati</taxon>
        <taxon>Pseudomonadota</taxon>
        <taxon>Gammaproteobacteria</taxon>
        <taxon>Pseudomonadales</taxon>
        <taxon>Marinobacteraceae</taxon>
        <taxon>Marinobacter</taxon>
    </lineage>
</organism>
<proteinExistence type="predicted"/>